<sequence>MRGFSGIVTAALLLTACQQQPAELKVEGAWVRLPAVAGRPGAAYFSVSGGDKADTLLAVTTPAALRSELHESMKGDGGMMSMAPIKDVPVPPRGTLAFAPGGKHVMLYDLGPAVKPGQSVPLSLAFAGGKTIMVQAKVVGAGDPGPGSDHH</sequence>
<gene>
    <name evidence="1" type="ORF">TS85_03205</name>
</gene>
<dbReference type="RefSeq" id="WP_044330372.1">
    <property type="nucleotide sequence ID" value="NZ_CP010836.1"/>
</dbReference>
<protein>
    <recommendedName>
        <fullName evidence="3">Copper chaperone PCu(A)C</fullName>
    </recommendedName>
</protein>
<dbReference type="OrthoDB" id="9796962at2"/>
<dbReference type="Proteomes" id="UP000032300">
    <property type="component" value="Chromosome"/>
</dbReference>
<dbReference type="Pfam" id="PF04314">
    <property type="entry name" value="PCuAC"/>
    <property type="match status" value="1"/>
</dbReference>
<accession>A0A7U4J6B1</accession>
<reference evidence="1 2" key="2">
    <citation type="submission" date="2015-02" db="EMBL/GenBank/DDBJ databases">
        <title>The complete genome of Sphingomonas hengshuiensis sp. WHSC-8 isolated from soil of Hengshui Lake.</title>
        <authorList>
            <person name="Wei S."/>
            <person name="Guo J."/>
            <person name="Su C."/>
            <person name="Wu R."/>
            <person name="Zhang Z."/>
            <person name="Liang K."/>
            <person name="Li H."/>
            <person name="Wang T."/>
            <person name="Liu H."/>
            <person name="Zhang C."/>
            <person name="Li Z."/>
            <person name="Wang Q."/>
            <person name="Meng J."/>
        </authorList>
    </citation>
    <scope>NUCLEOTIDE SEQUENCE [LARGE SCALE GENOMIC DNA]</scope>
    <source>
        <strain evidence="1 2">WHSC-8</strain>
    </source>
</reference>
<dbReference type="AlphaFoldDB" id="A0A7U4J6B1"/>
<evidence type="ECO:0000313" key="1">
    <source>
        <dbReference type="EMBL" id="AJP71041.1"/>
    </source>
</evidence>
<dbReference type="PANTHER" id="PTHR36302">
    <property type="entry name" value="BLR7088 PROTEIN"/>
    <property type="match status" value="1"/>
</dbReference>
<organism evidence="1 2">
    <name type="scientific">Sphingomonas hengshuiensis</name>
    <dbReference type="NCBI Taxonomy" id="1609977"/>
    <lineage>
        <taxon>Bacteria</taxon>
        <taxon>Pseudomonadati</taxon>
        <taxon>Pseudomonadota</taxon>
        <taxon>Alphaproteobacteria</taxon>
        <taxon>Sphingomonadales</taxon>
        <taxon>Sphingomonadaceae</taxon>
        <taxon>Sphingomonas</taxon>
    </lineage>
</organism>
<dbReference type="PANTHER" id="PTHR36302:SF1">
    <property type="entry name" value="COPPER CHAPERONE PCU(A)C"/>
    <property type="match status" value="1"/>
</dbReference>
<evidence type="ECO:0008006" key="3">
    <source>
        <dbReference type="Google" id="ProtNLM"/>
    </source>
</evidence>
<dbReference type="Gene3D" id="2.60.40.1890">
    <property type="entry name" value="PCu(A)C copper chaperone"/>
    <property type="match status" value="1"/>
</dbReference>
<dbReference type="InterPro" id="IPR058248">
    <property type="entry name" value="Lxx211020-like"/>
</dbReference>
<proteinExistence type="predicted"/>
<dbReference type="SUPFAM" id="SSF110087">
    <property type="entry name" value="DR1885-like metal-binding protein"/>
    <property type="match status" value="1"/>
</dbReference>
<reference evidence="1 2" key="1">
    <citation type="journal article" date="2015" name="Int. J. Syst. Evol. Microbiol.">
        <title>Sphingomonas hengshuiensis sp. nov., isolated from lake wetland.</title>
        <authorList>
            <person name="Wei S."/>
            <person name="Wang T."/>
            <person name="Liu H."/>
            <person name="Zhang C."/>
            <person name="Guo J."/>
            <person name="Wang Q."/>
            <person name="Liang K."/>
            <person name="Zhang Z."/>
        </authorList>
    </citation>
    <scope>NUCLEOTIDE SEQUENCE [LARGE SCALE GENOMIC DNA]</scope>
    <source>
        <strain evidence="1 2">WHSC-8</strain>
    </source>
</reference>
<evidence type="ECO:0000313" key="2">
    <source>
        <dbReference type="Proteomes" id="UP000032300"/>
    </source>
</evidence>
<name>A0A7U4J6B1_9SPHN</name>
<keyword evidence="2" id="KW-1185">Reference proteome</keyword>
<dbReference type="EMBL" id="CP010836">
    <property type="protein sequence ID" value="AJP71041.1"/>
    <property type="molecule type" value="Genomic_DNA"/>
</dbReference>
<dbReference type="PROSITE" id="PS51257">
    <property type="entry name" value="PROKAR_LIPOPROTEIN"/>
    <property type="match status" value="1"/>
</dbReference>
<dbReference type="InterPro" id="IPR036182">
    <property type="entry name" value="PCuAC_sf"/>
</dbReference>
<dbReference type="KEGG" id="sphi:TS85_03205"/>
<dbReference type="InterPro" id="IPR007410">
    <property type="entry name" value="LpqE-like"/>
</dbReference>